<dbReference type="SUPFAM" id="SSF51735">
    <property type="entry name" value="NAD(P)-binding Rossmann-fold domains"/>
    <property type="match status" value="1"/>
</dbReference>
<dbReference type="InterPro" id="IPR008030">
    <property type="entry name" value="NmrA-like"/>
</dbReference>
<evidence type="ECO:0000256" key="3">
    <source>
        <dbReference type="ARBA" id="ARBA00023002"/>
    </source>
</evidence>
<dbReference type="Gene3D" id="3.40.50.720">
    <property type="entry name" value="NAD(P)-binding Rossmann-like Domain"/>
    <property type="match status" value="1"/>
</dbReference>
<dbReference type="InterPro" id="IPR036291">
    <property type="entry name" value="NAD(P)-bd_dom_sf"/>
</dbReference>
<dbReference type="GeneID" id="19460767"/>
<dbReference type="PANTHER" id="PTHR42748">
    <property type="entry name" value="NITROGEN METABOLITE REPRESSION PROTEIN NMRA FAMILY MEMBER"/>
    <property type="match status" value="1"/>
</dbReference>
<dbReference type="HOGENOM" id="CLU_007383_8_6_1"/>
<feature type="domain" description="NmrA-like" evidence="4">
    <location>
        <begin position="5"/>
        <end position="309"/>
    </location>
</feature>
<name>S3CH76_GLAL2</name>
<evidence type="ECO:0000313" key="5">
    <source>
        <dbReference type="EMBL" id="EPE25797.1"/>
    </source>
</evidence>
<dbReference type="PANTHER" id="PTHR42748:SF30">
    <property type="entry name" value="NMRA-LIKE DOMAIN-CONTAINING PROTEIN"/>
    <property type="match status" value="1"/>
</dbReference>
<reference evidence="5 6" key="1">
    <citation type="journal article" date="2013" name="BMC Genomics">
        <title>Genomics-driven discovery of the pneumocandin biosynthetic gene cluster in the fungus Glarea lozoyensis.</title>
        <authorList>
            <person name="Chen L."/>
            <person name="Yue Q."/>
            <person name="Zhang X."/>
            <person name="Xiang M."/>
            <person name="Wang C."/>
            <person name="Li S."/>
            <person name="Che Y."/>
            <person name="Ortiz-Lopez F.J."/>
            <person name="Bills G.F."/>
            <person name="Liu X."/>
            <person name="An Z."/>
        </authorList>
    </citation>
    <scope>NUCLEOTIDE SEQUENCE [LARGE SCALE GENOMIC DNA]</scope>
    <source>
        <strain evidence="6">ATCC 20868 / MF5171</strain>
    </source>
</reference>
<evidence type="ECO:0000256" key="2">
    <source>
        <dbReference type="ARBA" id="ARBA00022857"/>
    </source>
</evidence>
<dbReference type="KEGG" id="glz:GLAREA_01709"/>
<keyword evidence="3" id="KW-0560">Oxidoreductase</keyword>
<dbReference type="Proteomes" id="UP000016922">
    <property type="component" value="Unassembled WGS sequence"/>
</dbReference>
<dbReference type="RefSeq" id="XP_008087116.1">
    <property type="nucleotide sequence ID" value="XM_008088925.1"/>
</dbReference>
<accession>S3CH76</accession>
<dbReference type="EMBL" id="KE145371">
    <property type="protein sequence ID" value="EPE25797.1"/>
    <property type="molecule type" value="Genomic_DNA"/>
</dbReference>
<evidence type="ECO:0000313" key="6">
    <source>
        <dbReference type="Proteomes" id="UP000016922"/>
    </source>
</evidence>
<dbReference type="InterPro" id="IPR051164">
    <property type="entry name" value="NmrA-like_oxidored"/>
</dbReference>
<dbReference type="AlphaFoldDB" id="S3CH76"/>
<dbReference type="Gene3D" id="3.90.25.10">
    <property type="entry name" value="UDP-galactose 4-epimerase, domain 1"/>
    <property type="match status" value="1"/>
</dbReference>
<keyword evidence="2" id="KW-0521">NADP</keyword>
<protein>
    <submittedName>
        <fullName evidence="5">NAD(P)-binding Rossmann-fold containing protein</fullName>
    </submittedName>
</protein>
<gene>
    <name evidence="5" type="ORF">GLAREA_01709</name>
</gene>
<dbReference type="Pfam" id="PF05368">
    <property type="entry name" value="NmrA"/>
    <property type="match status" value="1"/>
</dbReference>
<dbReference type="GO" id="GO:0016491">
    <property type="term" value="F:oxidoreductase activity"/>
    <property type="evidence" value="ECO:0007669"/>
    <property type="project" value="UniProtKB-KW"/>
</dbReference>
<dbReference type="OrthoDB" id="3358371at2759"/>
<proteinExistence type="inferred from homology"/>
<dbReference type="STRING" id="1116229.S3CH76"/>
<sequence>MPSPKLIVILGATGNQGGSVANVFLAESGWQAQALAARGAQVVHADLEMPSTLAAAFEGAHAIFAVSDFWGLYADPSNQNKPKAGQPLNAWAGEHETQQLKHAIDAAAKIPTLERFILSSLTNVTKWSKGKYTRVYHFDSKANAADYGKQTYPDVWKKTSIFQAGMFLSNYINNPIMKPIKSKDGTVEFLWNVEPHVKLPFIAAEEDTGPIVKELVANEEAEKNIIAYREYLSGQELALCFEKATGLKAKSVNLPRGSFSVPLPDELKGELEDNFAAFGEFGYESWEDLSIIHPQDLKSPPSLDTVENYFKKQDLSMIFRT</sequence>
<evidence type="ECO:0000259" key="4">
    <source>
        <dbReference type="Pfam" id="PF05368"/>
    </source>
</evidence>
<keyword evidence="6" id="KW-1185">Reference proteome</keyword>
<organism evidence="5 6">
    <name type="scientific">Glarea lozoyensis (strain ATCC 20868 / MF5171)</name>
    <dbReference type="NCBI Taxonomy" id="1116229"/>
    <lineage>
        <taxon>Eukaryota</taxon>
        <taxon>Fungi</taxon>
        <taxon>Dikarya</taxon>
        <taxon>Ascomycota</taxon>
        <taxon>Pezizomycotina</taxon>
        <taxon>Leotiomycetes</taxon>
        <taxon>Helotiales</taxon>
        <taxon>Helotiaceae</taxon>
        <taxon>Glarea</taxon>
    </lineage>
</organism>
<evidence type="ECO:0000256" key="1">
    <source>
        <dbReference type="ARBA" id="ARBA00006328"/>
    </source>
</evidence>
<dbReference type="eggNOG" id="ENOG502SHS9">
    <property type="taxonomic scope" value="Eukaryota"/>
</dbReference>
<dbReference type="GO" id="GO:0005634">
    <property type="term" value="C:nucleus"/>
    <property type="evidence" value="ECO:0007669"/>
    <property type="project" value="TreeGrafter"/>
</dbReference>
<comment type="similarity">
    <text evidence="1">Belongs to the NmrA-type oxidoreductase family.</text>
</comment>
<dbReference type="OMA" id="KYTRVYH"/>